<comment type="caution">
    <text evidence="2">The sequence shown here is derived from an EMBL/GenBank/DDBJ whole genome shotgun (WGS) entry which is preliminary data.</text>
</comment>
<feature type="compositionally biased region" description="Basic and acidic residues" evidence="1">
    <location>
        <begin position="206"/>
        <end position="222"/>
    </location>
</feature>
<dbReference type="AlphaFoldDB" id="A0A8H7BSM7"/>
<feature type="compositionally biased region" description="Acidic residues" evidence="1">
    <location>
        <begin position="132"/>
        <end position="143"/>
    </location>
</feature>
<gene>
    <name evidence="2" type="ORF">EC973_002299</name>
</gene>
<protein>
    <submittedName>
        <fullName evidence="2">Uncharacterized protein</fullName>
    </submittedName>
</protein>
<dbReference type="Proteomes" id="UP000605846">
    <property type="component" value="Unassembled WGS sequence"/>
</dbReference>
<keyword evidence="3" id="KW-1185">Reference proteome</keyword>
<dbReference type="SUPFAM" id="SSF58022">
    <property type="entry name" value="XRCC4, C-terminal oligomerization domain"/>
    <property type="match status" value="1"/>
</dbReference>
<evidence type="ECO:0000256" key="1">
    <source>
        <dbReference type="SAM" id="MobiDB-lite"/>
    </source>
</evidence>
<name>A0A8H7BSM7_9FUNG</name>
<dbReference type="OrthoDB" id="8064436at2759"/>
<accession>A0A8H7BSM7</accession>
<proteinExistence type="predicted"/>
<organism evidence="2 3">
    <name type="scientific">Apophysomyces ossiformis</name>
    <dbReference type="NCBI Taxonomy" id="679940"/>
    <lineage>
        <taxon>Eukaryota</taxon>
        <taxon>Fungi</taxon>
        <taxon>Fungi incertae sedis</taxon>
        <taxon>Mucoromycota</taxon>
        <taxon>Mucoromycotina</taxon>
        <taxon>Mucoromycetes</taxon>
        <taxon>Mucorales</taxon>
        <taxon>Mucorineae</taxon>
        <taxon>Mucoraceae</taxon>
        <taxon>Apophysomyces</taxon>
    </lineage>
</organism>
<feature type="region of interest" description="Disordered" evidence="1">
    <location>
        <begin position="128"/>
        <end position="267"/>
    </location>
</feature>
<reference evidence="2" key="1">
    <citation type="submission" date="2020-01" db="EMBL/GenBank/DDBJ databases">
        <title>Genome Sequencing of Three Apophysomyces-Like Fungal Strains Confirms a Novel Fungal Genus in the Mucoromycota with divergent Burkholderia-like Endosymbiotic Bacteria.</title>
        <authorList>
            <person name="Stajich J.E."/>
            <person name="Macias A.M."/>
            <person name="Carter-House D."/>
            <person name="Lovett B."/>
            <person name="Kasson L.R."/>
            <person name="Berry K."/>
            <person name="Grigoriev I."/>
            <person name="Chang Y."/>
            <person name="Spatafora J."/>
            <person name="Kasson M.T."/>
        </authorList>
    </citation>
    <scope>NUCLEOTIDE SEQUENCE</scope>
    <source>
        <strain evidence="2">NRRL A-21654</strain>
    </source>
</reference>
<dbReference type="EMBL" id="JABAYA010000161">
    <property type="protein sequence ID" value="KAF7723164.1"/>
    <property type="molecule type" value="Genomic_DNA"/>
</dbReference>
<evidence type="ECO:0000313" key="2">
    <source>
        <dbReference type="EMBL" id="KAF7723164.1"/>
    </source>
</evidence>
<sequence>MSPSALSALVQSALQGQHEFEGQPMEWKTTLEKDHCKYQVGTILLPQVQKDKTKEIWKIWLENTERRQFLSDRNNDLNIFKETMEKQVQEMTREKVAADLSLIQKFKELLNAKKRKIRLLTVKLQKRRVESEAEGEALEEEEEDKQKEDQSEQTPTRKRRVPSSDPAAEPSKSTKRKAIQKKPSATSQNSGTLTTVLAPSRTRKSSRLDTSDSEDTGDKERVASSASNESRDNDDEIPVEAPQRREPEQKSADDNLDGAEDIAGSRRRKIVSAKCIKKEETKP</sequence>
<feature type="compositionally biased region" description="Polar residues" evidence="1">
    <location>
        <begin position="183"/>
        <end position="197"/>
    </location>
</feature>
<evidence type="ECO:0000313" key="3">
    <source>
        <dbReference type="Proteomes" id="UP000605846"/>
    </source>
</evidence>
<feature type="compositionally biased region" description="Basic and acidic residues" evidence="1">
    <location>
        <begin position="242"/>
        <end position="253"/>
    </location>
</feature>